<name>A0A1H7LYE9_9LACT</name>
<evidence type="ECO:0000259" key="2">
    <source>
        <dbReference type="Pfam" id="PF07859"/>
    </source>
</evidence>
<evidence type="ECO:0000256" key="1">
    <source>
        <dbReference type="ARBA" id="ARBA00022801"/>
    </source>
</evidence>
<dbReference type="SUPFAM" id="SSF53474">
    <property type="entry name" value="alpha/beta-Hydrolases"/>
    <property type="match status" value="1"/>
</dbReference>
<gene>
    <name evidence="3" type="ORF">SAMN04488099_11040</name>
</gene>
<sequence length="304" mass="35287">MSIASLGFKVLSAWSDRKRDKDLTADPSIQGHYDIRYGKSGKYNSLDIYYPKKTENKLPVIINFHGGGYVYGTKENYLHYGMFMARQGFVFVNSNYHLAPKKKYPTQLEELNQVMKWVVANHEDYYIDLNNVYFVGDSVGAQLALQYATMYSNRTYADLFNMTLPDHFTLRAMALNCGVYSILSKLKAEPLEDKKDPRAQLVILIQDYLGKDWKTHEEQLSMPDYLTDALPPVFVMTAEHDFIREDSLPMVALLKEAGVDVTYKKYGEPEDEHLQHIFHCNMNLEEAKICNREETDFFKQHLKR</sequence>
<dbReference type="InterPro" id="IPR013094">
    <property type="entry name" value="AB_hydrolase_3"/>
</dbReference>
<feature type="domain" description="Alpha/beta hydrolase fold-3" evidence="2">
    <location>
        <begin position="61"/>
        <end position="267"/>
    </location>
</feature>
<proteinExistence type="predicted"/>
<dbReference type="InterPro" id="IPR050300">
    <property type="entry name" value="GDXG_lipolytic_enzyme"/>
</dbReference>
<organism evidence="3 4">
    <name type="scientific">Alkalibacterium pelagium</name>
    <dbReference type="NCBI Taxonomy" id="426702"/>
    <lineage>
        <taxon>Bacteria</taxon>
        <taxon>Bacillati</taxon>
        <taxon>Bacillota</taxon>
        <taxon>Bacilli</taxon>
        <taxon>Lactobacillales</taxon>
        <taxon>Carnobacteriaceae</taxon>
        <taxon>Alkalibacterium</taxon>
    </lineage>
</organism>
<evidence type="ECO:0000313" key="4">
    <source>
        <dbReference type="Proteomes" id="UP000199081"/>
    </source>
</evidence>
<reference evidence="4" key="1">
    <citation type="submission" date="2016-10" db="EMBL/GenBank/DDBJ databases">
        <authorList>
            <person name="Varghese N."/>
            <person name="Submissions S."/>
        </authorList>
    </citation>
    <scope>NUCLEOTIDE SEQUENCE [LARGE SCALE GENOMIC DNA]</scope>
    <source>
        <strain evidence="4">DSM 19183</strain>
    </source>
</reference>
<keyword evidence="4" id="KW-1185">Reference proteome</keyword>
<dbReference type="GO" id="GO:0016787">
    <property type="term" value="F:hydrolase activity"/>
    <property type="evidence" value="ECO:0007669"/>
    <property type="project" value="UniProtKB-KW"/>
</dbReference>
<dbReference type="Gene3D" id="3.40.50.1820">
    <property type="entry name" value="alpha/beta hydrolase"/>
    <property type="match status" value="1"/>
</dbReference>
<dbReference type="PANTHER" id="PTHR48081">
    <property type="entry name" value="AB HYDROLASE SUPERFAMILY PROTEIN C4A8.06C"/>
    <property type="match status" value="1"/>
</dbReference>
<keyword evidence="1" id="KW-0378">Hydrolase</keyword>
<evidence type="ECO:0000313" key="3">
    <source>
        <dbReference type="EMBL" id="SEL03337.1"/>
    </source>
</evidence>
<protein>
    <submittedName>
        <fullName evidence="3">Acetyl esterase/lipase</fullName>
    </submittedName>
</protein>
<dbReference type="AlphaFoldDB" id="A0A1H7LYE9"/>
<dbReference type="InterPro" id="IPR029058">
    <property type="entry name" value="AB_hydrolase_fold"/>
</dbReference>
<dbReference type="STRING" id="426702.SAMN04488099_11040"/>
<dbReference type="Pfam" id="PF07859">
    <property type="entry name" value="Abhydrolase_3"/>
    <property type="match status" value="1"/>
</dbReference>
<dbReference type="EMBL" id="FNZU01000010">
    <property type="protein sequence ID" value="SEL03337.1"/>
    <property type="molecule type" value="Genomic_DNA"/>
</dbReference>
<dbReference type="RefSeq" id="WP_170231009.1">
    <property type="nucleotide sequence ID" value="NZ_BJYC01000012.1"/>
</dbReference>
<accession>A0A1H7LYE9</accession>
<dbReference type="Proteomes" id="UP000199081">
    <property type="component" value="Unassembled WGS sequence"/>
</dbReference>